<dbReference type="NCBIfam" id="TIGR01643">
    <property type="entry name" value="YD_repeat_2x"/>
    <property type="match status" value="1"/>
</dbReference>
<organism evidence="1 2">
    <name type="scientific">Oxobacter pfennigii</name>
    <dbReference type="NCBI Taxonomy" id="36849"/>
    <lineage>
        <taxon>Bacteria</taxon>
        <taxon>Bacillati</taxon>
        <taxon>Bacillota</taxon>
        <taxon>Clostridia</taxon>
        <taxon>Eubacteriales</taxon>
        <taxon>Clostridiaceae</taxon>
        <taxon>Oxobacter</taxon>
    </lineage>
</organism>
<reference evidence="1 2" key="1">
    <citation type="submission" date="2015-09" db="EMBL/GenBank/DDBJ databases">
        <title>Genome sequence of Oxobacter pfennigii DSM 3222.</title>
        <authorList>
            <person name="Poehlein A."/>
            <person name="Bengelsdorf F.R."/>
            <person name="Schiel-Bengelsdorf B."/>
            <person name="Duerre P."/>
            <person name="Daniel R."/>
        </authorList>
    </citation>
    <scope>NUCLEOTIDE SEQUENCE [LARGE SCALE GENOMIC DNA]</scope>
    <source>
        <strain evidence="1 2">DSM 3222</strain>
    </source>
</reference>
<keyword evidence="2" id="KW-1185">Reference proteome</keyword>
<protein>
    <submittedName>
        <fullName evidence="1">Uncharacterized protein</fullName>
    </submittedName>
</protein>
<dbReference type="Proteomes" id="UP000050326">
    <property type="component" value="Unassembled WGS sequence"/>
</dbReference>
<dbReference type="STRING" id="36849.OXPF_00290"/>
<dbReference type="AlphaFoldDB" id="A0A0P8WE10"/>
<accession>A0A0P8WE10</accession>
<dbReference type="InterPro" id="IPR006530">
    <property type="entry name" value="YD"/>
</dbReference>
<gene>
    <name evidence="1" type="ORF">OXPF_00290</name>
</gene>
<comment type="caution">
    <text evidence="1">The sequence shown here is derived from an EMBL/GenBank/DDBJ whole genome shotgun (WGS) entry which is preliminary data.</text>
</comment>
<name>A0A0P8WE10_9CLOT</name>
<dbReference type="EMBL" id="LKET01000005">
    <property type="protein sequence ID" value="KPU46357.1"/>
    <property type="molecule type" value="Genomic_DNA"/>
</dbReference>
<evidence type="ECO:0000313" key="2">
    <source>
        <dbReference type="Proteomes" id="UP000050326"/>
    </source>
</evidence>
<evidence type="ECO:0000313" key="1">
    <source>
        <dbReference type="EMBL" id="KPU46357.1"/>
    </source>
</evidence>
<sequence>MTLVGSTISGTGQANGAMQHFMYSGQELSDAEIGNIYNSGRGNDINNIYDSLGRFKEKSLYTGIFRYKTNYSYLNNPATGSASTLLETISNNNIPISYSYDKNGNISRITMQGGITIVSIFKIN</sequence>
<proteinExistence type="predicted"/>